<evidence type="ECO:0000259" key="2">
    <source>
        <dbReference type="Pfam" id="PF01370"/>
    </source>
</evidence>
<sequence>MRETAMSDYAFWQGKRVFVTGHTGFVGTWLSLWLHRLGAAAVIGYSDDMPTAPSMYRLCGMEHTMPWVRGDIRDVDKLTAALREARPDIVFHLAGQSEHGGLHPTVEAIAVNVVGTASLLEAVRVVNQEHPIRAVIAVTAADCYAPRELGPGYRESDSLGGGEPGSAGKAGAELVVSAFRRAYFAGRENVPAVATVRAGHLIGGGDFARGRLVPDCVRAAADLRAAQPAAWPGGFRPWLHVLDALAGCLALAQRLFPPGGGDFAEAWNLGPRAGDARTAAWLAEAVRTRLGGQPAELAAAIASRPNGGDAAEQPMAPALLDTTKAALRLGWRQRWEAEQSAQHAADWYAAWMKGAPMRDVTVSQIAQFEK</sequence>
<dbReference type="OrthoDB" id="9779041at2"/>
<keyword evidence="4" id="KW-1185">Reference proteome</keyword>
<comment type="caution">
    <text evidence="3">The sequence shown here is derived from an EMBL/GenBank/DDBJ whole genome shotgun (WGS) entry which is preliminary data.</text>
</comment>
<organism evidence="3 4">
    <name type="scientific">Paenibacillus montanisoli</name>
    <dbReference type="NCBI Taxonomy" id="2081970"/>
    <lineage>
        <taxon>Bacteria</taxon>
        <taxon>Bacillati</taxon>
        <taxon>Bacillota</taxon>
        <taxon>Bacilli</taxon>
        <taxon>Bacillales</taxon>
        <taxon>Paenibacillaceae</taxon>
        <taxon>Paenibacillus</taxon>
    </lineage>
</organism>
<gene>
    <name evidence="3" type="primary">rfbG</name>
    <name evidence="3" type="ORF">DL346_13175</name>
</gene>
<dbReference type="GO" id="GO:0047733">
    <property type="term" value="F:CDP-glucose 4,6-dehydratase activity"/>
    <property type="evidence" value="ECO:0007669"/>
    <property type="project" value="UniProtKB-EC"/>
</dbReference>
<protein>
    <submittedName>
        <fullName evidence="3">CDP-glucose 4,6-dehydratase</fullName>
        <ecNumber evidence="3">4.2.1.45</ecNumber>
    </submittedName>
</protein>
<dbReference type="PANTHER" id="PTHR43000">
    <property type="entry name" value="DTDP-D-GLUCOSE 4,6-DEHYDRATASE-RELATED"/>
    <property type="match status" value="1"/>
</dbReference>
<dbReference type="SUPFAM" id="SSF51735">
    <property type="entry name" value="NAD(P)-binding Rossmann-fold domains"/>
    <property type="match status" value="1"/>
</dbReference>
<reference evidence="3 4" key="1">
    <citation type="submission" date="2018-06" db="EMBL/GenBank/DDBJ databases">
        <title>Paenibacillus montanisoli sp. nov., isolated from mountain area soil.</title>
        <authorList>
            <person name="Wu M."/>
        </authorList>
    </citation>
    <scope>NUCLEOTIDE SEQUENCE [LARGE SCALE GENOMIC DNA]</scope>
    <source>
        <strain evidence="3 4">RA17</strain>
    </source>
</reference>
<dbReference type="Gene3D" id="3.90.25.10">
    <property type="entry name" value="UDP-galactose 4-epimerase, domain 1"/>
    <property type="match status" value="1"/>
</dbReference>
<proteinExistence type="inferred from homology"/>
<dbReference type="EMBL" id="QLUW01000002">
    <property type="protein sequence ID" value="RAP76342.1"/>
    <property type="molecule type" value="Genomic_DNA"/>
</dbReference>
<dbReference type="Gene3D" id="3.40.50.720">
    <property type="entry name" value="NAD(P)-binding Rossmann-like Domain"/>
    <property type="match status" value="1"/>
</dbReference>
<dbReference type="InterPro" id="IPR013445">
    <property type="entry name" value="CDP_4_6_deHydtase"/>
</dbReference>
<evidence type="ECO:0000313" key="4">
    <source>
        <dbReference type="Proteomes" id="UP000249260"/>
    </source>
</evidence>
<feature type="domain" description="NAD-dependent epimerase/dehydratase" evidence="2">
    <location>
        <begin position="17"/>
        <end position="254"/>
    </location>
</feature>
<keyword evidence="3" id="KW-0456">Lyase</keyword>
<evidence type="ECO:0000256" key="1">
    <source>
        <dbReference type="ARBA" id="ARBA00007637"/>
    </source>
</evidence>
<name>A0A328U2P2_9BACL</name>
<accession>A0A328U2P2</accession>
<comment type="similarity">
    <text evidence="1">Belongs to the NAD(P)-dependent epimerase/dehydratase family.</text>
</comment>
<evidence type="ECO:0000313" key="3">
    <source>
        <dbReference type="EMBL" id="RAP76342.1"/>
    </source>
</evidence>
<dbReference type="Proteomes" id="UP000249260">
    <property type="component" value="Unassembled WGS sequence"/>
</dbReference>
<dbReference type="Pfam" id="PF01370">
    <property type="entry name" value="Epimerase"/>
    <property type="match status" value="1"/>
</dbReference>
<dbReference type="NCBIfam" id="TIGR02622">
    <property type="entry name" value="CDP_4_6_dhtase"/>
    <property type="match status" value="1"/>
</dbReference>
<dbReference type="AlphaFoldDB" id="A0A328U2P2"/>
<dbReference type="InterPro" id="IPR001509">
    <property type="entry name" value="Epimerase_deHydtase"/>
</dbReference>
<dbReference type="EC" id="4.2.1.45" evidence="3"/>
<dbReference type="InterPro" id="IPR036291">
    <property type="entry name" value="NAD(P)-bd_dom_sf"/>
</dbReference>